<dbReference type="RefSeq" id="WP_183655700.1">
    <property type="nucleotide sequence ID" value="NZ_JACIBV010000001.1"/>
</dbReference>
<comment type="caution">
    <text evidence="6">The sequence shown here is derived from an EMBL/GenBank/DDBJ whole genome shotgun (WGS) entry which is preliminary data.</text>
</comment>
<evidence type="ECO:0000256" key="1">
    <source>
        <dbReference type="ARBA" id="ARBA00022598"/>
    </source>
</evidence>
<dbReference type="Gene3D" id="3.30.470.20">
    <property type="entry name" value="ATP-grasp fold, B domain"/>
    <property type="match status" value="1"/>
</dbReference>
<reference evidence="6 7" key="1">
    <citation type="submission" date="2020-08" db="EMBL/GenBank/DDBJ databases">
        <title>Sequencing the genomes of 1000 actinobacteria strains.</title>
        <authorList>
            <person name="Klenk H.-P."/>
        </authorList>
    </citation>
    <scope>NUCLEOTIDE SEQUENCE [LARGE SCALE GENOMIC DNA]</scope>
    <source>
        <strain evidence="6 7">DSM 44320</strain>
    </source>
</reference>
<keyword evidence="3 4" id="KW-0067">ATP-binding</keyword>
<organism evidence="6 7">
    <name type="scientific">Nonomuraea dietziae</name>
    <dbReference type="NCBI Taxonomy" id="65515"/>
    <lineage>
        <taxon>Bacteria</taxon>
        <taxon>Bacillati</taxon>
        <taxon>Actinomycetota</taxon>
        <taxon>Actinomycetes</taxon>
        <taxon>Streptosporangiales</taxon>
        <taxon>Streptosporangiaceae</taxon>
        <taxon>Nonomuraea</taxon>
    </lineage>
</organism>
<gene>
    <name evidence="6" type="ORF">FHR33_006555</name>
</gene>
<dbReference type="GO" id="GO:0016874">
    <property type="term" value="F:ligase activity"/>
    <property type="evidence" value="ECO:0007669"/>
    <property type="project" value="UniProtKB-KW"/>
</dbReference>
<dbReference type="PROSITE" id="PS50975">
    <property type="entry name" value="ATP_GRASP"/>
    <property type="match status" value="1"/>
</dbReference>
<dbReference type="PANTHER" id="PTHR43585:SF2">
    <property type="entry name" value="ATP-GRASP ENZYME FSQD"/>
    <property type="match status" value="1"/>
</dbReference>
<dbReference type="Proteomes" id="UP000579945">
    <property type="component" value="Unassembled WGS sequence"/>
</dbReference>
<dbReference type="SUPFAM" id="SSF56059">
    <property type="entry name" value="Glutathione synthetase ATP-binding domain-like"/>
    <property type="match status" value="1"/>
</dbReference>
<dbReference type="Pfam" id="PF02655">
    <property type="entry name" value="ATP-grasp_3"/>
    <property type="match status" value="1"/>
</dbReference>
<dbReference type="AlphaFoldDB" id="A0A7W5VEY4"/>
<dbReference type="InterPro" id="IPR011761">
    <property type="entry name" value="ATP-grasp"/>
</dbReference>
<feature type="domain" description="ATP-grasp" evidence="5">
    <location>
        <begin position="104"/>
        <end position="279"/>
    </location>
</feature>
<evidence type="ECO:0000313" key="6">
    <source>
        <dbReference type="EMBL" id="MBB3730695.1"/>
    </source>
</evidence>
<dbReference type="InterPro" id="IPR052032">
    <property type="entry name" value="ATP-dep_AA_Ligase"/>
</dbReference>
<name>A0A7W5VEY4_9ACTN</name>
<evidence type="ECO:0000256" key="2">
    <source>
        <dbReference type="ARBA" id="ARBA00022741"/>
    </source>
</evidence>
<dbReference type="InterPro" id="IPR003806">
    <property type="entry name" value="ATP-grasp_PylC-type"/>
</dbReference>
<evidence type="ECO:0000259" key="5">
    <source>
        <dbReference type="PROSITE" id="PS50975"/>
    </source>
</evidence>
<evidence type="ECO:0000256" key="4">
    <source>
        <dbReference type="PROSITE-ProRule" id="PRU00409"/>
    </source>
</evidence>
<protein>
    <recommendedName>
        <fullName evidence="5">ATP-grasp domain-containing protein</fullName>
    </recommendedName>
</protein>
<dbReference type="PANTHER" id="PTHR43585">
    <property type="entry name" value="FUMIPYRROLE BIOSYNTHESIS PROTEIN C"/>
    <property type="match status" value="1"/>
</dbReference>
<dbReference type="EMBL" id="JACIBV010000001">
    <property type="protein sequence ID" value="MBB3730695.1"/>
    <property type="molecule type" value="Genomic_DNA"/>
</dbReference>
<evidence type="ECO:0000256" key="3">
    <source>
        <dbReference type="ARBA" id="ARBA00022840"/>
    </source>
</evidence>
<sequence length="369" mass="40401">MRLYLTAAKPTDSVTDGFLPAARALGCEVTILSDRPEQHPDAIGCDVWDPRAVIDTIAHHHRPDAVFSNSDHLQVETALAAEYFGLPGKDWRACLAAKNKSLTRRRLAEAGVERVWSVRLAPGDPVPADVPYPVVVKPREGVASENVTLVERDLERAVARMRDLPLVVEEYLEGPLRTMETLGDGETTRVLGGFATTLGPLPHFVEERLDWAPSADEHVLRALQALGVGFGACHTEYVVTDKGPRIIEVNYRAIGDHCDFLLADILGVPLFEWILRVHMGEPVPEPPATSGHGCAVSVVADRSGVITEAPPQVEGDGLWHRPLRKVGDRVELTHTNRDYLGVIRAVGPSAEGVRRAVTAFQERHPWVIA</sequence>
<evidence type="ECO:0000313" key="7">
    <source>
        <dbReference type="Proteomes" id="UP000579945"/>
    </source>
</evidence>
<keyword evidence="1" id="KW-0436">Ligase</keyword>
<keyword evidence="2 4" id="KW-0547">Nucleotide-binding</keyword>
<proteinExistence type="predicted"/>
<dbReference type="GO" id="GO:0005524">
    <property type="term" value="F:ATP binding"/>
    <property type="evidence" value="ECO:0007669"/>
    <property type="project" value="UniProtKB-UniRule"/>
</dbReference>
<keyword evidence="7" id="KW-1185">Reference proteome</keyword>
<dbReference type="GeneID" id="95392826"/>
<dbReference type="GO" id="GO:0046872">
    <property type="term" value="F:metal ion binding"/>
    <property type="evidence" value="ECO:0007669"/>
    <property type="project" value="InterPro"/>
</dbReference>
<accession>A0A7W5VEY4</accession>